<dbReference type="EMBL" id="JEMT01027009">
    <property type="protein sequence ID" value="EXX58143.1"/>
    <property type="molecule type" value="Genomic_DNA"/>
</dbReference>
<evidence type="ECO:0000313" key="2">
    <source>
        <dbReference type="EMBL" id="EXX58143.1"/>
    </source>
</evidence>
<feature type="compositionally biased region" description="Acidic residues" evidence="1">
    <location>
        <begin position="11"/>
        <end position="26"/>
    </location>
</feature>
<keyword evidence="3" id="KW-1185">Reference proteome</keyword>
<comment type="caution">
    <text evidence="2">The sequence shown here is derived from an EMBL/GenBank/DDBJ whole genome shotgun (WGS) entry which is preliminary data.</text>
</comment>
<evidence type="ECO:0000256" key="1">
    <source>
        <dbReference type="SAM" id="MobiDB-lite"/>
    </source>
</evidence>
<dbReference type="OrthoDB" id="10385809at2759"/>
<dbReference type="Proteomes" id="UP000022910">
    <property type="component" value="Unassembled WGS sequence"/>
</dbReference>
<name>A0A015LU34_RHIIW</name>
<evidence type="ECO:0008006" key="4">
    <source>
        <dbReference type="Google" id="ProtNLM"/>
    </source>
</evidence>
<organism evidence="2 3">
    <name type="scientific">Rhizophagus irregularis (strain DAOM 197198w)</name>
    <name type="common">Glomus intraradices</name>
    <dbReference type="NCBI Taxonomy" id="1432141"/>
    <lineage>
        <taxon>Eukaryota</taxon>
        <taxon>Fungi</taxon>
        <taxon>Fungi incertae sedis</taxon>
        <taxon>Mucoromycota</taxon>
        <taxon>Glomeromycotina</taxon>
        <taxon>Glomeromycetes</taxon>
        <taxon>Glomerales</taxon>
        <taxon>Glomeraceae</taxon>
        <taxon>Rhizophagus</taxon>
    </lineage>
</organism>
<protein>
    <recommendedName>
        <fullName evidence="4">Transposase domain-containing protein</fullName>
    </recommendedName>
</protein>
<feature type="region of interest" description="Disordered" evidence="1">
    <location>
        <begin position="1"/>
        <end position="63"/>
    </location>
</feature>
<evidence type="ECO:0000313" key="3">
    <source>
        <dbReference type="Proteomes" id="UP000022910"/>
    </source>
</evidence>
<accession>A0A015LU34</accession>
<dbReference type="HOGENOM" id="CLU_051543_3_1_1"/>
<gene>
    <name evidence="2" type="ORF">RirG_200560</name>
</gene>
<sequence>MIDESIRQESEESDNSNQDDVDDEHQDVEFNFLPRQRARKYTNRPEILEDPEDSSSSKYTTEEDIYSDTLSIGSESDNDPISGISEIFEDHSPPSYEPFQTPPYLESNYNRFLWILLWIMNFRTRFNIAETATETLIKFMKLALCEFSSDDFNDFPDSLYLTRKKLGLNDQFHSFVSCPKCHKLYKKEEVVDFK</sequence>
<dbReference type="AlphaFoldDB" id="A0A015LU34"/>
<proteinExistence type="predicted"/>
<reference evidence="2 3" key="1">
    <citation type="submission" date="2014-02" db="EMBL/GenBank/DDBJ databases">
        <title>Single nucleus genome sequencing reveals high similarity among nuclei of an endomycorrhizal fungus.</title>
        <authorList>
            <person name="Lin K."/>
            <person name="Geurts R."/>
            <person name="Zhang Z."/>
            <person name="Limpens E."/>
            <person name="Saunders D.G."/>
            <person name="Mu D."/>
            <person name="Pang E."/>
            <person name="Cao H."/>
            <person name="Cha H."/>
            <person name="Lin T."/>
            <person name="Zhou Q."/>
            <person name="Shang Y."/>
            <person name="Li Y."/>
            <person name="Ivanov S."/>
            <person name="Sharma T."/>
            <person name="Velzen R.V."/>
            <person name="Ruijter N.D."/>
            <person name="Aanen D.K."/>
            <person name="Win J."/>
            <person name="Kamoun S."/>
            <person name="Bisseling T."/>
            <person name="Huang S."/>
        </authorList>
    </citation>
    <scope>NUCLEOTIDE SEQUENCE [LARGE SCALE GENOMIC DNA]</scope>
    <source>
        <strain evidence="3">DAOM197198w</strain>
    </source>
</reference>
<feature type="compositionally biased region" description="Basic and acidic residues" evidence="1">
    <location>
        <begin position="1"/>
        <end position="10"/>
    </location>
</feature>